<keyword evidence="1" id="KW-0812">Transmembrane</keyword>
<name>A0A131YDT3_RHIAP</name>
<feature type="signal peptide" evidence="2">
    <location>
        <begin position="1"/>
        <end position="19"/>
    </location>
</feature>
<feature type="chain" id="PRO_5007284753" evidence="2">
    <location>
        <begin position="20"/>
        <end position="105"/>
    </location>
</feature>
<keyword evidence="1" id="KW-1133">Transmembrane helix</keyword>
<sequence length="105" mass="11812">MKVLRLVTTAVAVSLGAKATPRSTHTQQVQHIRRKAGGSGLTAGVKSCCRLSKRLRFKKCQIRADNIYCNPRYALDCRQIVPLYVTLSFVYCLVFVSVCLFWLFA</sequence>
<accession>A0A131YDT3</accession>
<reference evidence="3" key="1">
    <citation type="journal article" date="2016" name="Ticks Tick Borne Dis.">
        <title>De novo assembly and annotation of the salivary gland transcriptome of Rhipicephalus appendiculatus male and female ticks during blood feeding.</title>
        <authorList>
            <person name="de Castro M.H."/>
            <person name="de Klerk D."/>
            <person name="Pienaar R."/>
            <person name="Latif A.A."/>
            <person name="Rees D.J."/>
            <person name="Mans B.J."/>
        </authorList>
    </citation>
    <scope>NUCLEOTIDE SEQUENCE</scope>
    <source>
        <tissue evidence="3">Salivary glands</tissue>
    </source>
</reference>
<keyword evidence="1" id="KW-0472">Membrane</keyword>
<evidence type="ECO:0000256" key="2">
    <source>
        <dbReference type="SAM" id="SignalP"/>
    </source>
</evidence>
<dbReference type="AlphaFoldDB" id="A0A131YDT3"/>
<keyword evidence="2" id="KW-0732">Signal</keyword>
<dbReference type="EMBL" id="GEDV01012476">
    <property type="protein sequence ID" value="JAP76081.1"/>
    <property type="molecule type" value="Transcribed_RNA"/>
</dbReference>
<proteinExistence type="predicted"/>
<feature type="transmembrane region" description="Helical" evidence="1">
    <location>
        <begin position="81"/>
        <end position="104"/>
    </location>
</feature>
<organism evidence="3">
    <name type="scientific">Rhipicephalus appendiculatus</name>
    <name type="common">Brown ear tick</name>
    <dbReference type="NCBI Taxonomy" id="34631"/>
    <lineage>
        <taxon>Eukaryota</taxon>
        <taxon>Metazoa</taxon>
        <taxon>Ecdysozoa</taxon>
        <taxon>Arthropoda</taxon>
        <taxon>Chelicerata</taxon>
        <taxon>Arachnida</taxon>
        <taxon>Acari</taxon>
        <taxon>Parasitiformes</taxon>
        <taxon>Ixodida</taxon>
        <taxon>Ixodoidea</taxon>
        <taxon>Ixodidae</taxon>
        <taxon>Rhipicephalinae</taxon>
        <taxon>Rhipicephalus</taxon>
        <taxon>Rhipicephalus</taxon>
    </lineage>
</organism>
<evidence type="ECO:0000313" key="3">
    <source>
        <dbReference type="EMBL" id="JAP76081.1"/>
    </source>
</evidence>
<protein>
    <submittedName>
        <fullName evidence="3">Uncharacterized protein</fullName>
    </submittedName>
</protein>
<evidence type="ECO:0000256" key="1">
    <source>
        <dbReference type="SAM" id="Phobius"/>
    </source>
</evidence>